<dbReference type="STRING" id="2052828.ATO67_04895"/>
<dbReference type="Gene3D" id="1.10.3370.10">
    <property type="entry name" value="SecY subunit domain"/>
    <property type="match status" value="1"/>
</dbReference>
<gene>
    <name evidence="2" type="ORF">ATO67_04895</name>
</gene>
<name>A0A135P3I6_9HYPH</name>
<feature type="transmembrane region" description="Helical" evidence="1">
    <location>
        <begin position="124"/>
        <end position="144"/>
    </location>
</feature>
<keyword evidence="3" id="KW-1185">Reference proteome</keyword>
<dbReference type="RefSeq" id="WP_067645162.1">
    <property type="nucleotide sequence ID" value="NZ_KQ961024.1"/>
</dbReference>
<evidence type="ECO:0008006" key="4">
    <source>
        <dbReference type="Google" id="ProtNLM"/>
    </source>
</evidence>
<feature type="transmembrane region" description="Helical" evidence="1">
    <location>
        <begin position="295"/>
        <end position="317"/>
    </location>
</feature>
<feature type="transmembrane region" description="Helical" evidence="1">
    <location>
        <begin position="323"/>
        <end position="343"/>
    </location>
</feature>
<feature type="transmembrane region" description="Helical" evidence="1">
    <location>
        <begin position="97"/>
        <end position="118"/>
    </location>
</feature>
<comment type="caution">
    <text evidence="2">The sequence shown here is derived from an EMBL/GenBank/DDBJ whole genome shotgun (WGS) entry which is preliminary data.</text>
</comment>
<keyword evidence="1" id="KW-0812">Transmembrane</keyword>
<protein>
    <recommendedName>
        <fullName evidence="4">Preprotein translocase subunit SecY</fullName>
    </recommendedName>
</protein>
<evidence type="ECO:0000313" key="3">
    <source>
        <dbReference type="Proteomes" id="UP000070498"/>
    </source>
</evidence>
<proteinExistence type="predicted"/>
<keyword evidence="1" id="KW-1133">Transmembrane helix</keyword>
<sequence>MSVMVDDPNIRGNGVLGVALRVVLISIVAIIGWNIALPGLDASFMAARTVDGVPSQLSVLALGVGPVLTAFALGQIIRLLVPRSNGSFALHVGENAVALLLAVSQAYAIAQAMSAMGLLVGDGYLAWAGFVASLIGGTAVLLFLSRQVVLPSLVAGFWILWLLPALIDFPAQFSLSFDLLRTGAVAGSQLLLTMVIVIIAFALAISATRMVMTSQKRFAPTKITMSVFLLNIVVWPPLLAASAGSYVLTPLAFLWPDSLPDGQWIRIYVLAITAILIPVFVSGYRRFFSHNGMMLPATTALMLIAVQIALVLGGALVSGHLVLPLPLSGTTILVLVGVAYGLIDVMRKPVETATGNAA</sequence>
<feature type="transmembrane region" description="Helical" evidence="1">
    <location>
        <begin position="12"/>
        <end position="36"/>
    </location>
</feature>
<dbReference type="InterPro" id="IPR023201">
    <property type="entry name" value="SecY_dom_sf"/>
</dbReference>
<evidence type="ECO:0000256" key="1">
    <source>
        <dbReference type="SAM" id="Phobius"/>
    </source>
</evidence>
<dbReference type="Proteomes" id="UP000070498">
    <property type="component" value="Unassembled WGS sequence"/>
</dbReference>
<feature type="transmembrane region" description="Helical" evidence="1">
    <location>
        <begin position="228"/>
        <end position="253"/>
    </location>
</feature>
<dbReference type="AlphaFoldDB" id="A0A135P3I6"/>
<organism evidence="2 3">
    <name type="scientific">Agrobacterium bohemicum</name>
    <dbReference type="NCBI Taxonomy" id="2052828"/>
    <lineage>
        <taxon>Bacteria</taxon>
        <taxon>Pseudomonadati</taxon>
        <taxon>Pseudomonadota</taxon>
        <taxon>Alphaproteobacteria</taxon>
        <taxon>Hyphomicrobiales</taxon>
        <taxon>Rhizobiaceae</taxon>
        <taxon>Rhizobium/Agrobacterium group</taxon>
        <taxon>Agrobacterium</taxon>
    </lineage>
</organism>
<keyword evidence="1" id="KW-0472">Membrane</keyword>
<feature type="transmembrane region" description="Helical" evidence="1">
    <location>
        <begin position="149"/>
        <end position="167"/>
    </location>
</feature>
<dbReference type="SUPFAM" id="SSF103491">
    <property type="entry name" value="Preprotein translocase SecY subunit"/>
    <property type="match status" value="1"/>
</dbReference>
<accession>A0A135P3I6</accession>
<evidence type="ECO:0000313" key="2">
    <source>
        <dbReference type="EMBL" id="KXG85958.1"/>
    </source>
</evidence>
<reference evidence="2 3" key="1">
    <citation type="submission" date="2015-11" db="EMBL/GenBank/DDBJ databases">
        <title>Draft genome sequence of Agrobacterium sp. R89-1.</title>
        <authorList>
            <person name="Zahradnik J."/>
            <person name="Kyslikova E."/>
            <person name="Palyzova A."/>
            <person name="Kyslik P."/>
        </authorList>
    </citation>
    <scope>NUCLEOTIDE SEQUENCE [LARGE SCALE GENOMIC DNA]</scope>
    <source>
        <strain evidence="2 3">R89-1</strain>
    </source>
</reference>
<dbReference type="EMBL" id="LNUW01000028">
    <property type="protein sequence ID" value="KXG85958.1"/>
    <property type="molecule type" value="Genomic_DNA"/>
</dbReference>
<feature type="transmembrane region" description="Helical" evidence="1">
    <location>
        <begin position="265"/>
        <end position="283"/>
    </location>
</feature>
<feature type="transmembrane region" description="Helical" evidence="1">
    <location>
        <begin position="187"/>
        <end position="207"/>
    </location>
</feature>
<feature type="transmembrane region" description="Helical" evidence="1">
    <location>
        <begin position="56"/>
        <end position="77"/>
    </location>
</feature>